<dbReference type="SUPFAM" id="SSF52821">
    <property type="entry name" value="Rhodanese/Cell cycle control phosphatase"/>
    <property type="match status" value="1"/>
</dbReference>
<organism evidence="8 9">
    <name type="scientific">Thermodesulforhabdus norvegica</name>
    <dbReference type="NCBI Taxonomy" id="39841"/>
    <lineage>
        <taxon>Bacteria</taxon>
        <taxon>Pseudomonadati</taxon>
        <taxon>Thermodesulfobacteriota</taxon>
        <taxon>Syntrophobacteria</taxon>
        <taxon>Syntrophobacterales</taxon>
        <taxon>Thermodesulforhabdaceae</taxon>
        <taxon>Thermodesulforhabdus</taxon>
    </lineage>
</organism>
<protein>
    <submittedName>
        <fullName evidence="8">NADPH-dependent 2,4-dienoyl-CoA reductase, sulfur reductase</fullName>
    </submittedName>
</protein>
<dbReference type="Proteomes" id="UP000199611">
    <property type="component" value="Unassembled WGS sequence"/>
</dbReference>
<dbReference type="STRING" id="39841.SAMN05660836_00075"/>
<name>A0A1I4QJM3_9BACT</name>
<dbReference type="InterPro" id="IPR036188">
    <property type="entry name" value="FAD/NAD-bd_sf"/>
</dbReference>
<evidence type="ECO:0000313" key="9">
    <source>
        <dbReference type="Proteomes" id="UP000199611"/>
    </source>
</evidence>
<dbReference type="PRINTS" id="PR00469">
    <property type="entry name" value="PNDRDTASEII"/>
</dbReference>
<evidence type="ECO:0000256" key="6">
    <source>
        <dbReference type="ARBA" id="ARBA00023284"/>
    </source>
</evidence>
<reference evidence="8 9" key="1">
    <citation type="submission" date="2016-10" db="EMBL/GenBank/DDBJ databases">
        <authorList>
            <person name="de Groot N.N."/>
        </authorList>
    </citation>
    <scope>NUCLEOTIDE SEQUENCE [LARGE SCALE GENOMIC DNA]</scope>
    <source>
        <strain evidence="8 9">DSM 9990</strain>
    </source>
</reference>
<dbReference type="RefSeq" id="WP_093392549.1">
    <property type="nucleotide sequence ID" value="NZ_FOUU01000001.1"/>
</dbReference>
<dbReference type="Gene3D" id="3.50.50.60">
    <property type="entry name" value="FAD/NAD(P)-binding domain"/>
    <property type="match status" value="2"/>
</dbReference>
<dbReference type="InterPro" id="IPR001763">
    <property type="entry name" value="Rhodanese-like_dom"/>
</dbReference>
<gene>
    <name evidence="8" type="ORF">SAMN05660836_00075</name>
</gene>
<dbReference type="PANTHER" id="PTHR43429:SF1">
    <property type="entry name" value="NAD(P)H SULFUR OXIDOREDUCTASE (COA-DEPENDENT)"/>
    <property type="match status" value="1"/>
</dbReference>
<dbReference type="InterPro" id="IPR023753">
    <property type="entry name" value="FAD/NAD-binding_dom"/>
</dbReference>
<dbReference type="InterPro" id="IPR050260">
    <property type="entry name" value="FAD-bd_OxRdtase"/>
</dbReference>
<dbReference type="SUPFAM" id="SSF55424">
    <property type="entry name" value="FAD/NAD-linked reductases, dimerisation (C-terminal) domain"/>
    <property type="match status" value="1"/>
</dbReference>
<dbReference type="SUPFAM" id="SSF51905">
    <property type="entry name" value="FAD/NAD(P)-binding domain"/>
    <property type="match status" value="1"/>
</dbReference>
<dbReference type="AlphaFoldDB" id="A0A1I4QJM3"/>
<dbReference type="SMART" id="SM00450">
    <property type="entry name" value="RHOD"/>
    <property type="match status" value="1"/>
</dbReference>
<evidence type="ECO:0000313" key="8">
    <source>
        <dbReference type="EMBL" id="SFM40322.1"/>
    </source>
</evidence>
<sequence>MGGNGPLKVVIVGAVACGPKVACRLRRLLPDAEITVLERGDHISYGACGIPYYVEGLFPEVEMLTETPVGVRRTAAFFEKAKGVRVLTRKEVFSIDRERKVVRVRDLNDGKEDEIPYDRLVLATGASPIKPPVKGIDLKNVFFVRTPEDARKIRDAALNSSSKKAVVVGAGYIGIEMAEALASIGLEVSVVEMFDQIFPQFLDLELALLVEKHVRSKGVRVYTGEKVLEIGGKDSVESVKTEKREIPADLVVVATGVRPNDELARAANLACHPRGGILVNAYCQTNDPDIYAGGDCALNQYVSPITGEYLYIPLGSTANKHGRIIANHIAGLPTPFPGVACTSICKVFDYTAGRTGLTEKNATDMNYDVESVIWAGPDKPHYMGAKPLVIKLTASKRYRKIVGVQIVGPGDVARRIDVVATALSLDATLDKLAYLDLAYAPPYSPPLDPIITAAHVLLNKLNGFAKGLNPLEAKRWMDEKKDLLLLDVRTPQEFSEVRIPDDRVVHIPLGALRERISELPRDRDILAFCKVSMRGYEAQRILNAAGFERVWFIEGGIVAWPFDLETS</sequence>
<evidence type="ECO:0000256" key="5">
    <source>
        <dbReference type="ARBA" id="ARBA00023002"/>
    </source>
</evidence>
<dbReference type="CDD" id="cd00158">
    <property type="entry name" value="RHOD"/>
    <property type="match status" value="1"/>
</dbReference>
<evidence type="ECO:0000256" key="4">
    <source>
        <dbReference type="ARBA" id="ARBA00022827"/>
    </source>
</evidence>
<feature type="domain" description="Rhodanese" evidence="7">
    <location>
        <begin position="479"/>
        <end position="566"/>
    </location>
</feature>
<keyword evidence="6" id="KW-0676">Redox-active center</keyword>
<comment type="similarity">
    <text evidence="2">Belongs to the class-III pyridine nucleotide-disulfide oxidoreductase family.</text>
</comment>
<dbReference type="GO" id="GO:0016491">
    <property type="term" value="F:oxidoreductase activity"/>
    <property type="evidence" value="ECO:0007669"/>
    <property type="project" value="UniProtKB-KW"/>
</dbReference>
<dbReference type="PRINTS" id="PR00368">
    <property type="entry name" value="FADPNR"/>
</dbReference>
<accession>A0A1I4QJM3</accession>
<keyword evidence="3" id="KW-0285">Flavoprotein</keyword>
<dbReference type="Pfam" id="PF00581">
    <property type="entry name" value="Rhodanese"/>
    <property type="match status" value="1"/>
</dbReference>
<dbReference type="PROSITE" id="PS50206">
    <property type="entry name" value="RHODANESE_3"/>
    <property type="match status" value="1"/>
</dbReference>
<dbReference type="Gene3D" id="3.40.250.10">
    <property type="entry name" value="Rhodanese-like domain"/>
    <property type="match status" value="1"/>
</dbReference>
<dbReference type="PANTHER" id="PTHR43429">
    <property type="entry name" value="PYRIDINE NUCLEOTIDE-DISULFIDE OXIDOREDUCTASE DOMAIN-CONTAINING"/>
    <property type="match status" value="1"/>
</dbReference>
<dbReference type="InterPro" id="IPR004099">
    <property type="entry name" value="Pyr_nucl-diS_OxRdtase_dimer"/>
</dbReference>
<dbReference type="Pfam" id="PF02852">
    <property type="entry name" value="Pyr_redox_dim"/>
    <property type="match status" value="1"/>
</dbReference>
<dbReference type="InterPro" id="IPR036873">
    <property type="entry name" value="Rhodanese-like_dom_sf"/>
</dbReference>
<dbReference type="InterPro" id="IPR016156">
    <property type="entry name" value="FAD/NAD-linked_Rdtase_dimer_sf"/>
</dbReference>
<proteinExistence type="inferred from homology"/>
<evidence type="ECO:0000259" key="7">
    <source>
        <dbReference type="PROSITE" id="PS50206"/>
    </source>
</evidence>
<dbReference type="OrthoDB" id="9769238at2"/>
<dbReference type="EMBL" id="FOUU01000001">
    <property type="protein sequence ID" value="SFM40322.1"/>
    <property type="molecule type" value="Genomic_DNA"/>
</dbReference>
<evidence type="ECO:0000256" key="2">
    <source>
        <dbReference type="ARBA" id="ARBA00009130"/>
    </source>
</evidence>
<dbReference type="Pfam" id="PF07992">
    <property type="entry name" value="Pyr_redox_2"/>
    <property type="match status" value="1"/>
</dbReference>
<evidence type="ECO:0000256" key="3">
    <source>
        <dbReference type="ARBA" id="ARBA00022630"/>
    </source>
</evidence>
<keyword evidence="4" id="KW-0274">FAD</keyword>
<evidence type="ECO:0000256" key="1">
    <source>
        <dbReference type="ARBA" id="ARBA00001974"/>
    </source>
</evidence>
<keyword evidence="5" id="KW-0560">Oxidoreductase</keyword>
<keyword evidence="9" id="KW-1185">Reference proteome</keyword>
<comment type="cofactor">
    <cofactor evidence="1">
        <name>FAD</name>
        <dbReference type="ChEBI" id="CHEBI:57692"/>
    </cofactor>
</comment>